<evidence type="ECO:0000313" key="2">
    <source>
        <dbReference type="EMBL" id="GBF98691.1"/>
    </source>
</evidence>
<dbReference type="GO" id="GO:0000785">
    <property type="term" value="C:chromatin"/>
    <property type="evidence" value="ECO:0007669"/>
    <property type="project" value="TreeGrafter"/>
</dbReference>
<dbReference type="AlphaFoldDB" id="A0A2V0PFU2"/>
<dbReference type="Proteomes" id="UP000247498">
    <property type="component" value="Unassembled WGS sequence"/>
</dbReference>
<dbReference type="GO" id="GO:0006357">
    <property type="term" value="P:regulation of transcription by RNA polymerase II"/>
    <property type="evidence" value="ECO:0007669"/>
    <property type="project" value="TreeGrafter"/>
</dbReference>
<evidence type="ECO:0000313" key="3">
    <source>
        <dbReference type="Proteomes" id="UP000247498"/>
    </source>
</evidence>
<proteinExistence type="predicted"/>
<dbReference type="PANTHER" id="PTHR13992">
    <property type="entry name" value="NUCLEAR RECEPTOR CO-REPRESSOR RELATED NCOR"/>
    <property type="match status" value="1"/>
</dbReference>
<dbReference type="InParanoid" id="A0A2V0PFU2"/>
<evidence type="ECO:0000256" key="1">
    <source>
        <dbReference type="SAM" id="MobiDB-lite"/>
    </source>
</evidence>
<feature type="compositionally biased region" description="Low complexity" evidence="1">
    <location>
        <begin position="360"/>
        <end position="384"/>
    </location>
</feature>
<reference evidence="2 3" key="1">
    <citation type="journal article" date="2018" name="Sci. Rep.">
        <title>Raphidocelis subcapitata (=Pseudokirchneriella subcapitata) provides an insight into genome evolution and environmental adaptations in the Sphaeropleales.</title>
        <authorList>
            <person name="Suzuki S."/>
            <person name="Yamaguchi H."/>
            <person name="Nakajima N."/>
            <person name="Kawachi M."/>
        </authorList>
    </citation>
    <scope>NUCLEOTIDE SEQUENCE [LARGE SCALE GENOMIC DNA]</scope>
    <source>
        <strain evidence="2 3">NIES-35</strain>
    </source>
</reference>
<comment type="caution">
    <text evidence="2">The sequence shown here is derived from an EMBL/GenBank/DDBJ whole genome shotgun (WGS) entry which is preliminary data.</text>
</comment>
<feature type="compositionally biased region" description="Low complexity" evidence="1">
    <location>
        <begin position="325"/>
        <end position="339"/>
    </location>
</feature>
<dbReference type="PANTHER" id="PTHR13992:SF39">
    <property type="entry name" value="SMRTER, ISOFORM G"/>
    <property type="match status" value="1"/>
</dbReference>
<sequence>MELAGGLALAPEAQDLLQILLVLLVKVVTTQALSSSAVLVATTTCHALLKAARSPSRGAAPVLRTVARALSLRIDNQCAEAERASALGKSPAVPSGKGAAQRAAKGFDSLWDRAFPNKRSAAAAAAAKDRLRKDVAKAAGAVIAPHNLAVLLIGTIQGFAADRLRAATLALAAALPAAVDGHLVSAKAGIGAASSVLPRRKAALRLLNAAAANSAAKLERLAAALGAAVGSGPGDAWNAPTVVAACAEYIAGCAAVLDAWGATCSAVTQELRLTPVNGAVPNGVRASLAQQLSGETAALMNHPALAAARKALSFGQEALSASTVPTTPAAAGPAIPAPAGDRDRAGPTTIDARDAAATITEQQADPSAAEPSSAEAELPQAAAGEGEGSEAPPCPALRRLRQASSGSGGGAAAPETPPGPELAPRAFGSDSGLSGDGGDGDGEGSAFGEPLAAADDAEDGPWAAADAAAPEAGLGGDAAWQDAPAQEQPPPMIDVASELAAFAAAGSQDLKDLVRAAAGQDAASVAALLGAVLQPWRQAMRGALEPGCGAEDADALAAYLTPLDAGAAAPLVVALRMGALEAWEYHLKMELLLAQGKGAGDALGLIVLLGRPRAEWADQDGEWQLRHVPAAALLAETCCDPVPPPSRATAEETAADYAQLLAWTRFARALLPLALDAQAMRAGAAGGALGAVSALAGVAEVLAAATGEALEAFAPGSEPYAAFQSRAVLATRLDVPAVEALQSQAERRLVDLSDALAEEQIQVCGPGAALLMWVSAAAARTGLRLHELGPLQAQLSEARAEAEGWRDCVLRIRDTLRARCLRNGRALGWGEAWAAPPPQTATVVELTGSEDEESGAAAGGAATEADAGAPAPQQEEEPPQQQQQQQEPQQQQQQQEEQPHQQQPQQQEEQPHQQEPQQEEEHQQPASADGEAEGGDAAPSRAAPDGAAADGPPAPASEIGVAPEPAAGSGMPAPTPAPAQAPRRGRGWGGTIVRVGAVGLLVALRLATRGAKHRR</sequence>
<gene>
    <name evidence="2" type="ORF">Rsub_11405</name>
</gene>
<name>A0A2V0PFU2_9CHLO</name>
<feature type="compositionally biased region" description="Low complexity" evidence="1">
    <location>
        <begin position="924"/>
        <end position="951"/>
    </location>
</feature>
<protein>
    <submittedName>
        <fullName evidence="2">Uncharacterized protein</fullName>
    </submittedName>
</protein>
<organism evidence="2 3">
    <name type="scientific">Raphidocelis subcapitata</name>
    <dbReference type="NCBI Taxonomy" id="307507"/>
    <lineage>
        <taxon>Eukaryota</taxon>
        <taxon>Viridiplantae</taxon>
        <taxon>Chlorophyta</taxon>
        <taxon>core chlorophytes</taxon>
        <taxon>Chlorophyceae</taxon>
        <taxon>CS clade</taxon>
        <taxon>Sphaeropleales</taxon>
        <taxon>Selenastraceae</taxon>
        <taxon>Raphidocelis</taxon>
    </lineage>
</organism>
<feature type="region of interest" description="Disordered" evidence="1">
    <location>
        <begin position="360"/>
        <end position="449"/>
    </location>
</feature>
<feature type="compositionally biased region" description="Low complexity" evidence="1">
    <location>
        <begin position="422"/>
        <end position="433"/>
    </location>
</feature>
<feature type="compositionally biased region" description="Low complexity" evidence="1">
    <location>
        <begin position="855"/>
        <end position="916"/>
    </location>
</feature>
<dbReference type="EMBL" id="BDRX01000132">
    <property type="protein sequence ID" value="GBF98691.1"/>
    <property type="molecule type" value="Genomic_DNA"/>
</dbReference>
<feature type="region of interest" description="Disordered" evidence="1">
    <location>
        <begin position="847"/>
        <end position="989"/>
    </location>
</feature>
<feature type="region of interest" description="Disordered" evidence="1">
    <location>
        <begin position="322"/>
        <end position="348"/>
    </location>
</feature>
<dbReference type="InterPro" id="IPR051571">
    <property type="entry name" value="N-CoR_corepressor"/>
</dbReference>
<keyword evidence="3" id="KW-1185">Reference proteome</keyword>
<accession>A0A2V0PFU2</accession>